<dbReference type="Proteomes" id="UP000886674">
    <property type="component" value="Unassembled WGS sequence"/>
</dbReference>
<feature type="binding site" evidence="3">
    <location>
        <position position="173"/>
    </location>
    <ligand>
        <name>Zn(2+)</name>
        <dbReference type="ChEBI" id="CHEBI:29105"/>
    </ligand>
</feature>
<comment type="caution">
    <text evidence="5">The sequence shown here is derived from an EMBL/GenBank/DDBJ whole genome shotgun (WGS) entry which is preliminary data.</text>
</comment>
<evidence type="ECO:0000256" key="3">
    <source>
        <dbReference type="PROSITE-ProRule" id="PRU00236"/>
    </source>
</evidence>
<keyword evidence="3" id="KW-0479">Metal-binding</keyword>
<accession>A0A9E4TUT7</accession>
<sequence length="278" mass="30454">MDMKAIERAAKVLNDAEAVLIGAGAGMSAAAGLDYTDEAAFAERFPAMLQYGARNQYQLMGYPFQDEALKWGYLAANLDYVYRSGASPAYKNLLSLVAQRDYFVMTSNVDRYFYKNGFDGDRIYTPQGDYELLQCHTPCHPGVWDAKPIVARILPHIDPGTQKVSDRSTLPVCPNCGEAVYMNVRAGNWFVDAPYAKQAEALNRWLDSACGARLAVLEIGAGFNTPGVVRAPMEAIGTRWPNASFIRINPKHAKGPENTVSITAPADKALELITDQCA</sequence>
<organism evidence="5 6">
    <name type="scientific">Candidatus Thiodiazotropha taylori</name>
    <dbReference type="NCBI Taxonomy" id="2792791"/>
    <lineage>
        <taxon>Bacteria</taxon>
        <taxon>Pseudomonadati</taxon>
        <taxon>Pseudomonadota</taxon>
        <taxon>Gammaproteobacteria</taxon>
        <taxon>Chromatiales</taxon>
        <taxon>Sedimenticolaceae</taxon>
        <taxon>Candidatus Thiodiazotropha</taxon>
    </lineage>
</organism>
<protein>
    <submittedName>
        <fullName evidence="5">NAD-dependent protein deacetylase of SIR2 family</fullName>
    </submittedName>
</protein>
<evidence type="ECO:0000256" key="1">
    <source>
        <dbReference type="ARBA" id="ARBA00022679"/>
    </source>
</evidence>
<dbReference type="EMBL" id="JAEPCR010000101">
    <property type="protein sequence ID" value="MCG7980111.1"/>
    <property type="molecule type" value="Genomic_DNA"/>
</dbReference>
<dbReference type="SUPFAM" id="SSF52467">
    <property type="entry name" value="DHS-like NAD/FAD-binding domain"/>
    <property type="match status" value="1"/>
</dbReference>
<dbReference type="Gene3D" id="3.30.1600.10">
    <property type="entry name" value="SIR2/SIRT2 'Small Domain"/>
    <property type="match status" value="1"/>
</dbReference>
<dbReference type="GO" id="GO:0046872">
    <property type="term" value="F:metal ion binding"/>
    <property type="evidence" value="ECO:0007669"/>
    <property type="project" value="UniProtKB-KW"/>
</dbReference>
<dbReference type="AlphaFoldDB" id="A0A9E4TUT7"/>
<reference evidence="5" key="1">
    <citation type="journal article" date="2021" name="Proc. Natl. Acad. Sci. U.S.A.">
        <title>Global biogeography of chemosynthetic symbionts reveals both localized and globally distributed symbiont groups. .</title>
        <authorList>
            <person name="Osvatic J.T."/>
            <person name="Wilkins L.G.E."/>
            <person name="Leibrecht L."/>
            <person name="Leray M."/>
            <person name="Zauner S."/>
            <person name="Polzin J."/>
            <person name="Camacho Y."/>
            <person name="Gros O."/>
            <person name="van Gils J.A."/>
            <person name="Eisen J.A."/>
            <person name="Petersen J.M."/>
            <person name="Yuen B."/>
        </authorList>
    </citation>
    <scope>NUCLEOTIDE SEQUENCE</scope>
    <source>
        <strain evidence="5">MAGclacostrist055</strain>
    </source>
</reference>
<dbReference type="InterPro" id="IPR026590">
    <property type="entry name" value="Ssirtuin_cat_dom"/>
</dbReference>
<comment type="caution">
    <text evidence="3">Lacks conserved residue(s) required for the propagation of feature annotation.</text>
</comment>
<dbReference type="GO" id="GO:0016740">
    <property type="term" value="F:transferase activity"/>
    <property type="evidence" value="ECO:0007669"/>
    <property type="project" value="UniProtKB-KW"/>
</dbReference>
<evidence type="ECO:0000256" key="2">
    <source>
        <dbReference type="ARBA" id="ARBA00023027"/>
    </source>
</evidence>
<keyword evidence="1" id="KW-0808">Transferase</keyword>
<dbReference type="InterPro" id="IPR029035">
    <property type="entry name" value="DHS-like_NAD/FAD-binding_dom"/>
</dbReference>
<evidence type="ECO:0000259" key="4">
    <source>
        <dbReference type="PROSITE" id="PS50305"/>
    </source>
</evidence>
<gene>
    <name evidence="5" type="ORF">JAY77_18430</name>
</gene>
<proteinExistence type="predicted"/>
<feature type="binding site" evidence="3">
    <location>
        <position position="176"/>
    </location>
    <ligand>
        <name>Zn(2+)</name>
        <dbReference type="ChEBI" id="CHEBI:29105"/>
    </ligand>
</feature>
<dbReference type="Gene3D" id="3.40.50.1220">
    <property type="entry name" value="TPP-binding domain"/>
    <property type="match status" value="1"/>
</dbReference>
<feature type="binding site" evidence="3">
    <location>
        <position position="139"/>
    </location>
    <ligand>
        <name>Zn(2+)</name>
        <dbReference type="ChEBI" id="CHEBI:29105"/>
    </ligand>
</feature>
<keyword evidence="2" id="KW-0520">NAD</keyword>
<evidence type="ECO:0000313" key="6">
    <source>
        <dbReference type="Proteomes" id="UP000886674"/>
    </source>
</evidence>
<dbReference type="InterPro" id="IPR026591">
    <property type="entry name" value="Sirtuin_cat_small_dom_sf"/>
</dbReference>
<keyword evidence="3" id="KW-0862">Zinc</keyword>
<dbReference type="PROSITE" id="PS50305">
    <property type="entry name" value="SIRTUIN"/>
    <property type="match status" value="1"/>
</dbReference>
<name>A0A9E4TUT7_9GAMM</name>
<evidence type="ECO:0000313" key="5">
    <source>
        <dbReference type="EMBL" id="MCG7980111.1"/>
    </source>
</evidence>
<feature type="domain" description="Deacetylase sirtuin-type" evidence="4">
    <location>
        <begin position="1"/>
        <end position="278"/>
    </location>
</feature>
<feature type="binding site" evidence="3">
    <location>
        <position position="135"/>
    </location>
    <ligand>
        <name>Zn(2+)</name>
        <dbReference type="ChEBI" id="CHEBI:29105"/>
    </ligand>
</feature>